<comment type="caution">
    <text evidence="3">The sequence shown here is derived from an EMBL/GenBank/DDBJ whole genome shotgun (WGS) entry which is preliminary data.</text>
</comment>
<dbReference type="Proteomes" id="UP000245086">
    <property type="component" value="Unassembled WGS sequence"/>
</dbReference>
<keyword evidence="4" id="KW-1185">Reference proteome</keyword>
<keyword evidence="2" id="KW-0812">Transmembrane</keyword>
<dbReference type="EMBL" id="BFBR01000001">
    <property type="protein sequence ID" value="GBF56701.1"/>
    <property type="molecule type" value="Genomic_DNA"/>
</dbReference>
<dbReference type="RefSeq" id="WP_192576108.1">
    <property type="nucleotide sequence ID" value="NZ_BFBR01000001.1"/>
</dbReference>
<evidence type="ECO:0000313" key="4">
    <source>
        <dbReference type="Proteomes" id="UP000245086"/>
    </source>
</evidence>
<evidence type="ECO:0000256" key="1">
    <source>
        <dbReference type="SAM" id="MobiDB-lite"/>
    </source>
</evidence>
<keyword evidence="2" id="KW-0472">Membrane</keyword>
<reference evidence="3 4" key="1">
    <citation type="journal article" date="2018" name="Genome Announc.">
        <title>Draft Genome Sequence of "Candidatus Phycosocius bacilliformis," an Alphaproteobacterial Ectosymbiont of the Hydrocarbon-Producing Green Alga Botryococcus braunii.</title>
        <authorList>
            <person name="Tanabe Y."/>
            <person name="Yamaguchi H."/>
            <person name="Watanabe M.M."/>
        </authorList>
    </citation>
    <scope>NUCLEOTIDE SEQUENCE [LARGE SCALE GENOMIC DNA]</scope>
    <source>
        <strain evidence="3 4">BOTRYCO-2</strain>
    </source>
</reference>
<protein>
    <submittedName>
        <fullName evidence="3">Uncharacterized protein</fullName>
    </submittedName>
</protein>
<feature type="region of interest" description="Disordered" evidence="1">
    <location>
        <begin position="65"/>
        <end position="89"/>
    </location>
</feature>
<accession>A0A2P2E6K2</accession>
<name>A0A2P2E6K2_9PROT</name>
<evidence type="ECO:0000256" key="2">
    <source>
        <dbReference type="SAM" id="Phobius"/>
    </source>
</evidence>
<sequence>MLEVSPQTLRAFPQVPCHAAIGFNALNFIGIFSFAAKLMPSKHGKHCRVVSADRQKLPSGFAVRPRARTAQTSPLGSGQAATINRTILR</sequence>
<proteinExistence type="predicted"/>
<evidence type="ECO:0000313" key="3">
    <source>
        <dbReference type="EMBL" id="GBF56701.1"/>
    </source>
</evidence>
<feature type="transmembrane region" description="Helical" evidence="2">
    <location>
        <begin position="20"/>
        <end position="39"/>
    </location>
</feature>
<feature type="compositionally biased region" description="Polar residues" evidence="1">
    <location>
        <begin position="69"/>
        <end position="89"/>
    </location>
</feature>
<gene>
    <name evidence="3" type="ORF">PbB2_00358</name>
</gene>
<dbReference type="AlphaFoldDB" id="A0A2P2E6K2"/>
<organism evidence="3 4">
    <name type="scientific">Candidatus Phycosocius bacilliformis</name>
    <dbReference type="NCBI Taxonomy" id="1445552"/>
    <lineage>
        <taxon>Bacteria</taxon>
        <taxon>Pseudomonadati</taxon>
        <taxon>Pseudomonadota</taxon>
        <taxon>Alphaproteobacteria</taxon>
        <taxon>Caulobacterales</taxon>
        <taxon>Caulobacterales incertae sedis</taxon>
        <taxon>Candidatus Phycosocius</taxon>
    </lineage>
</organism>
<keyword evidence="2" id="KW-1133">Transmembrane helix</keyword>